<dbReference type="EMBL" id="JBEDNZ010000012">
    <property type="protein sequence ID" value="KAL0831663.1"/>
    <property type="molecule type" value="Genomic_DNA"/>
</dbReference>
<evidence type="ECO:0000313" key="2">
    <source>
        <dbReference type="EMBL" id="KAL0831663.1"/>
    </source>
</evidence>
<feature type="compositionally biased region" description="Polar residues" evidence="1">
    <location>
        <begin position="106"/>
        <end position="118"/>
    </location>
</feature>
<name>A0ABD0T0X3_LOXSC</name>
<gene>
    <name evidence="2" type="ORF">ABMA28_002435</name>
</gene>
<accession>A0ABD0T0X3</accession>
<dbReference type="AlphaFoldDB" id="A0ABD0T0X3"/>
<feature type="region of interest" description="Disordered" evidence="1">
    <location>
        <begin position="76"/>
        <end position="118"/>
    </location>
</feature>
<comment type="caution">
    <text evidence="2">The sequence shown here is derived from an EMBL/GenBank/DDBJ whole genome shotgun (WGS) entry which is preliminary data.</text>
</comment>
<feature type="region of interest" description="Disordered" evidence="1">
    <location>
        <begin position="1"/>
        <end position="37"/>
    </location>
</feature>
<protein>
    <submittedName>
        <fullName evidence="2">Uncharacterized protein</fullName>
    </submittedName>
</protein>
<evidence type="ECO:0000256" key="1">
    <source>
        <dbReference type="SAM" id="MobiDB-lite"/>
    </source>
</evidence>
<feature type="region of interest" description="Disordered" evidence="1">
    <location>
        <begin position="216"/>
        <end position="238"/>
    </location>
</feature>
<feature type="compositionally biased region" description="Polar residues" evidence="1">
    <location>
        <begin position="78"/>
        <end position="87"/>
    </location>
</feature>
<organism evidence="2 3">
    <name type="scientific">Loxostege sticticalis</name>
    <name type="common">Beet webworm moth</name>
    <dbReference type="NCBI Taxonomy" id="481309"/>
    <lineage>
        <taxon>Eukaryota</taxon>
        <taxon>Metazoa</taxon>
        <taxon>Ecdysozoa</taxon>
        <taxon>Arthropoda</taxon>
        <taxon>Hexapoda</taxon>
        <taxon>Insecta</taxon>
        <taxon>Pterygota</taxon>
        <taxon>Neoptera</taxon>
        <taxon>Endopterygota</taxon>
        <taxon>Lepidoptera</taxon>
        <taxon>Glossata</taxon>
        <taxon>Ditrysia</taxon>
        <taxon>Pyraloidea</taxon>
        <taxon>Crambidae</taxon>
        <taxon>Pyraustinae</taxon>
        <taxon>Loxostege</taxon>
    </lineage>
</organism>
<sequence>MEHTFSVPRAPVPPAQLDAPAPRGREPPLQHAHSADSPFMNSMDEISYWICTKQAPCLFNYDNVIKRQCEEAHCSKPKSVQSVTIETPSPKKKKKRKLSLLDEESMSSGKQQNVYFETSQRKSQHTLLESCKSDTLGSDLDFNIKNSSIQGKSKRARLNKSNRTLHKKNKIATSTPKVTGTLRRSLRKAQRSHNNQNNNSFEIFNCEIVNGRNNKCNNEKDKSASRTRKASEILAGGDQSIEKQNCNEKTPVNRQFDDLSDVSGFTVNYIRSTKIHSAKRNLRNKGGRNFIKESQRSIQKDDTMLVCVNKSVNTGHPKTPMLNCSTDSSQNVVNLITLKSNDKTTRVSRSTSLLKFVETKNGRKSACNTQEKPATSNLNISFQSKGSSTSRYPKRYQNSSTEDSPQKCEKEVLNKVTQDKRRKVCKNVTNKSERKENPEDKLSRTRSGKCIGLTVRQAENSVLVLSNSMDQVSSLASMNVATPSTELRGRSKRKRCTSKLVDSVKKQELSERQDSLRDKSGFAACFSDSDEDNVPLKERKFFC</sequence>
<dbReference type="Proteomes" id="UP001549921">
    <property type="component" value="Unassembled WGS sequence"/>
</dbReference>
<feature type="region of interest" description="Disordered" evidence="1">
    <location>
        <begin position="362"/>
        <end position="408"/>
    </location>
</feature>
<evidence type="ECO:0000313" key="3">
    <source>
        <dbReference type="Proteomes" id="UP001549921"/>
    </source>
</evidence>
<feature type="compositionally biased region" description="Polar residues" evidence="1">
    <location>
        <begin position="366"/>
        <end position="403"/>
    </location>
</feature>
<proteinExistence type="predicted"/>
<reference evidence="2 3" key="1">
    <citation type="submission" date="2024-06" db="EMBL/GenBank/DDBJ databases">
        <title>A chromosome-level genome assembly of beet webworm, Loxostege sticticalis.</title>
        <authorList>
            <person name="Zhang Y."/>
        </authorList>
    </citation>
    <scope>NUCLEOTIDE SEQUENCE [LARGE SCALE GENOMIC DNA]</scope>
    <source>
        <strain evidence="2">AQ028</strain>
        <tissue evidence="2">Male pupae</tissue>
    </source>
</reference>